<reference evidence="2 3" key="1">
    <citation type="journal article" date="2015" name="Plant Cell">
        <title>Oil accumulation by the oleaginous diatom Fistulifera solaris as revealed by the genome and transcriptome.</title>
        <authorList>
            <person name="Tanaka T."/>
            <person name="Maeda Y."/>
            <person name="Veluchamy A."/>
            <person name="Tanaka M."/>
            <person name="Abida H."/>
            <person name="Marechal E."/>
            <person name="Bowler C."/>
            <person name="Muto M."/>
            <person name="Sunaga Y."/>
            <person name="Tanaka M."/>
            <person name="Yoshino T."/>
            <person name="Taniguchi T."/>
            <person name="Fukuda Y."/>
            <person name="Nemoto M."/>
            <person name="Matsumoto M."/>
            <person name="Wong P.S."/>
            <person name="Aburatani S."/>
            <person name="Fujibuchi W."/>
        </authorList>
    </citation>
    <scope>NUCLEOTIDE SEQUENCE [LARGE SCALE GENOMIC DNA]</scope>
    <source>
        <strain evidence="2 3">JPCC DA0580</strain>
    </source>
</reference>
<evidence type="ECO:0000313" key="3">
    <source>
        <dbReference type="Proteomes" id="UP000198406"/>
    </source>
</evidence>
<sequence length="292" mass="34111">MNNSLACTQAWLQGFRMAADVLQTPRPSSDALNRSKAYLEEALVILMQHQDTWNQPPATLFPPEFPYDLSDYVEEVRVGAPMVSRRLLIRLVTLQSELLAREATQCRFQDPPQWLAGVEYYEQSLERLNFAMHLADSEYARLVQENENAQSVMSEDASIVQVANGSLIQQRDKYRRAAETAARKIRAVLEPQWQSRDEIKQRMGDRWFNNPAPKKDHWKMREADEMALKELEATIERLDALEIQEYRMNERRELQSSESNHNAEPKRRREAAGRRIRMDNCSSCQQRFGHYH</sequence>
<feature type="region of interest" description="Disordered" evidence="1">
    <location>
        <begin position="251"/>
        <end position="274"/>
    </location>
</feature>
<comment type="caution">
    <text evidence="2">The sequence shown here is derived from an EMBL/GenBank/DDBJ whole genome shotgun (WGS) entry which is preliminary data.</text>
</comment>
<proteinExistence type="predicted"/>
<name>A0A1Z5JHH7_FISSO</name>
<dbReference type="OrthoDB" id="48584at2759"/>
<keyword evidence="3" id="KW-1185">Reference proteome</keyword>
<dbReference type="EMBL" id="BDSP01000061">
    <property type="protein sequence ID" value="GAX13228.1"/>
    <property type="molecule type" value="Genomic_DNA"/>
</dbReference>
<accession>A0A1Z5JHH7</accession>
<evidence type="ECO:0000256" key="1">
    <source>
        <dbReference type="SAM" id="MobiDB-lite"/>
    </source>
</evidence>
<dbReference type="InParanoid" id="A0A1Z5JHH7"/>
<gene>
    <name evidence="2" type="ORF">FisN_17Hh161</name>
</gene>
<evidence type="ECO:0000313" key="2">
    <source>
        <dbReference type="EMBL" id="GAX13228.1"/>
    </source>
</evidence>
<protein>
    <submittedName>
        <fullName evidence="2">Uncharacterized protein</fullName>
    </submittedName>
</protein>
<organism evidence="2 3">
    <name type="scientific">Fistulifera solaris</name>
    <name type="common">Oleaginous diatom</name>
    <dbReference type="NCBI Taxonomy" id="1519565"/>
    <lineage>
        <taxon>Eukaryota</taxon>
        <taxon>Sar</taxon>
        <taxon>Stramenopiles</taxon>
        <taxon>Ochrophyta</taxon>
        <taxon>Bacillariophyta</taxon>
        <taxon>Bacillariophyceae</taxon>
        <taxon>Bacillariophycidae</taxon>
        <taxon>Naviculales</taxon>
        <taxon>Naviculaceae</taxon>
        <taxon>Fistulifera</taxon>
    </lineage>
</organism>
<dbReference type="Proteomes" id="UP000198406">
    <property type="component" value="Unassembled WGS sequence"/>
</dbReference>
<dbReference type="AlphaFoldDB" id="A0A1Z5JHH7"/>